<gene>
    <name evidence="2" type="ORF">B296_00015220</name>
</gene>
<evidence type="ECO:0000313" key="2">
    <source>
        <dbReference type="EMBL" id="RRT59036.1"/>
    </source>
</evidence>
<evidence type="ECO:0000256" key="1">
    <source>
        <dbReference type="SAM" id="MobiDB-lite"/>
    </source>
</evidence>
<dbReference type="AlphaFoldDB" id="A0A426Z4Z8"/>
<dbReference type="Proteomes" id="UP000287651">
    <property type="component" value="Unassembled WGS sequence"/>
</dbReference>
<dbReference type="EMBL" id="AMZH03008397">
    <property type="protein sequence ID" value="RRT59036.1"/>
    <property type="molecule type" value="Genomic_DNA"/>
</dbReference>
<sequence>MAPEEAINAKFEAFEMRMEDIICSLFVELSLGRPLSPRRSQQGESSDFKEDFQERGGPMTDPHYPRMRVDFPRWEGNPIGLISQAEPYFRYHKTPDASMVDITATHLEGDAIQWFD</sequence>
<protein>
    <recommendedName>
        <fullName evidence="4">Retrotransposon gag domain-containing protein</fullName>
    </recommendedName>
</protein>
<name>A0A426Z4Z8_ENSVE</name>
<evidence type="ECO:0000313" key="3">
    <source>
        <dbReference type="Proteomes" id="UP000287651"/>
    </source>
</evidence>
<evidence type="ECO:0008006" key="4">
    <source>
        <dbReference type="Google" id="ProtNLM"/>
    </source>
</evidence>
<feature type="region of interest" description="Disordered" evidence="1">
    <location>
        <begin position="35"/>
        <end position="67"/>
    </location>
</feature>
<comment type="caution">
    <text evidence="2">The sequence shown here is derived from an EMBL/GenBank/DDBJ whole genome shotgun (WGS) entry which is preliminary data.</text>
</comment>
<organism evidence="2 3">
    <name type="scientific">Ensete ventricosum</name>
    <name type="common">Abyssinian banana</name>
    <name type="synonym">Musa ensete</name>
    <dbReference type="NCBI Taxonomy" id="4639"/>
    <lineage>
        <taxon>Eukaryota</taxon>
        <taxon>Viridiplantae</taxon>
        <taxon>Streptophyta</taxon>
        <taxon>Embryophyta</taxon>
        <taxon>Tracheophyta</taxon>
        <taxon>Spermatophyta</taxon>
        <taxon>Magnoliopsida</taxon>
        <taxon>Liliopsida</taxon>
        <taxon>Zingiberales</taxon>
        <taxon>Musaceae</taxon>
        <taxon>Ensete</taxon>
    </lineage>
</organism>
<reference evidence="2 3" key="1">
    <citation type="journal article" date="2014" name="Agronomy (Basel)">
        <title>A Draft Genome Sequence for Ensete ventricosum, the Drought-Tolerant Tree Against Hunger.</title>
        <authorList>
            <person name="Harrison J."/>
            <person name="Moore K.A."/>
            <person name="Paszkiewicz K."/>
            <person name="Jones T."/>
            <person name="Grant M."/>
            <person name="Ambacheew D."/>
            <person name="Muzemil S."/>
            <person name="Studholme D.J."/>
        </authorList>
    </citation>
    <scope>NUCLEOTIDE SEQUENCE [LARGE SCALE GENOMIC DNA]</scope>
</reference>
<proteinExistence type="predicted"/>
<accession>A0A426Z4Z8</accession>